<dbReference type="PATRIC" id="fig|1156935.5.peg.45"/>
<dbReference type="Pfam" id="PF03524">
    <property type="entry name" value="CagX"/>
    <property type="match status" value="1"/>
</dbReference>
<gene>
    <name evidence="3" type="ORF">QWE_00230</name>
</gene>
<dbReference type="InterPro" id="IPR010258">
    <property type="entry name" value="Conjugal_tfr_TrbG/VirB9/CagX"/>
</dbReference>
<dbReference type="OrthoDB" id="9815808at2"/>
<evidence type="ECO:0000313" key="4">
    <source>
        <dbReference type="Proteomes" id="UP000007123"/>
    </source>
</evidence>
<comment type="caution">
    <text evidence="3">The sequence shown here is derived from an EMBL/GenBank/DDBJ whole genome shotgun (WGS) entry which is preliminary data.</text>
</comment>
<organism evidence="3 4">
    <name type="scientific">Agrobacterium albertimagni AOL15</name>
    <dbReference type="NCBI Taxonomy" id="1156935"/>
    <lineage>
        <taxon>Bacteria</taxon>
        <taxon>Pseudomonadati</taxon>
        <taxon>Pseudomonadota</taxon>
        <taxon>Alphaproteobacteria</taxon>
        <taxon>Hyphomicrobiales</taxon>
        <taxon>Rhizobiaceae</taxon>
        <taxon>Rhizobium/Agrobacterium group</taxon>
        <taxon>Agrobacterium</taxon>
    </lineage>
</organism>
<evidence type="ECO:0000313" key="3">
    <source>
        <dbReference type="EMBL" id="EKF61584.1"/>
    </source>
</evidence>
<dbReference type="CDD" id="cd06911">
    <property type="entry name" value="VirB9_CagX_TrbG"/>
    <property type="match status" value="1"/>
</dbReference>
<sequence length="274" mass="30389">MTCRIMWYAKSVLPGVLILTMGLTKPSLSEEMTATELKASRQSAEWQKGTGIVTRGADGKVVFLYGEAQPSVICAPLQVCDIELEPQESVKDVLLGDSVRWSVEAASSGGGRGETIHLIVRPTEAGLQTSMIVTTSRRTYHIRLRSHESQYMARVGFSYPNPLSANLSAVNARIENTGRSPSPSRLDFGYQISGHASWRPKRVYFDGQKTYIQFPTRVSGQEMPVLFLLSDGQRQLVNYRVNKDLMIIDHDVEKAVLISGVGWRQKKITITRGG</sequence>
<dbReference type="NCBIfam" id="TIGR02775">
    <property type="entry name" value="TrbG_Ti"/>
    <property type="match status" value="1"/>
</dbReference>
<dbReference type="Gene3D" id="2.60.40.2500">
    <property type="match status" value="1"/>
</dbReference>
<dbReference type="InterPro" id="IPR014142">
    <property type="entry name" value="TrbG_Ti"/>
</dbReference>
<evidence type="ECO:0000256" key="2">
    <source>
        <dbReference type="ARBA" id="ARBA00022729"/>
    </source>
</evidence>
<dbReference type="Proteomes" id="UP000007123">
    <property type="component" value="Unassembled WGS sequence"/>
</dbReference>
<dbReference type="EMBL" id="ALJF01000001">
    <property type="protein sequence ID" value="EKF61584.1"/>
    <property type="molecule type" value="Genomic_DNA"/>
</dbReference>
<protein>
    <submittedName>
        <fullName evidence="3">Conjugal transfer protein TrbG</fullName>
    </submittedName>
</protein>
<keyword evidence="4" id="KW-1185">Reference proteome</keyword>
<accession>K2QCB2</accession>
<name>K2QCB2_9HYPH</name>
<comment type="similarity">
    <text evidence="1">Belongs to the TrbG/VirB9 family.</text>
</comment>
<dbReference type="RefSeq" id="WP_006724038.1">
    <property type="nucleotide sequence ID" value="NZ_ALJF01000001.1"/>
</dbReference>
<reference evidence="3 4" key="1">
    <citation type="journal article" date="2012" name="J. Bacteriol.">
        <title>Draft Genome Sequence of Agrobacterium albertimagni Strain AOL15.</title>
        <authorList>
            <person name="Trimble W.L."/>
            <person name="Phung le T."/>
            <person name="Meyer F."/>
            <person name="Gilbert J.A."/>
            <person name="Silver S."/>
        </authorList>
    </citation>
    <scope>NUCLEOTIDE SEQUENCE [LARGE SCALE GENOMIC DNA]</scope>
    <source>
        <strain evidence="3 4">AOL15</strain>
    </source>
</reference>
<dbReference type="AlphaFoldDB" id="K2QCB2"/>
<proteinExistence type="inferred from homology"/>
<dbReference type="InterPro" id="IPR033645">
    <property type="entry name" value="VirB9/CagX/TrbG_C"/>
</dbReference>
<keyword evidence="2" id="KW-0732">Signal</keyword>
<dbReference type="STRING" id="1156935.QWE_00230"/>
<dbReference type="eggNOG" id="COG3504">
    <property type="taxonomic scope" value="Bacteria"/>
</dbReference>
<dbReference type="InterPro" id="IPR038161">
    <property type="entry name" value="VirB9/CagX/TrbG_C_sf"/>
</dbReference>
<evidence type="ECO:0000256" key="1">
    <source>
        <dbReference type="ARBA" id="ARBA00006135"/>
    </source>
</evidence>